<reference evidence="5" key="2">
    <citation type="journal article" date="2014" name="BMC Genomics">
        <title>A genomic perspective to assessing quality of mass-reared SIT flies used in Mediterranean fruit fly (Ceratitis capitata) eradication in California.</title>
        <authorList>
            <person name="Calla B."/>
            <person name="Hall B."/>
            <person name="Hou S."/>
            <person name="Geib S.M."/>
        </authorList>
    </citation>
    <scope>NUCLEOTIDE SEQUENCE</scope>
</reference>
<dbReference type="InterPro" id="IPR019819">
    <property type="entry name" value="Carboxylesterase_B_CS"/>
</dbReference>
<evidence type="ECO:0000313" key="5">
    <source>
        <dbReference type="EMBL" id="JAC04184.1"/>
    </source>
</evidence>
<feature type="region of interest" description="Disordered" evidence="2">
    <location>
        <begin position="1"/>
        <end position="253"/>
    </location>
</feature>
<feature type="region of interest" description="Disordered" evidence="2">
    <location>
        <begin position="296"/>
        <end position="340"/>
    </location>
</feature>
<accession>W8C4D2</accession>
<gene>
    <name evidence="5" type="primary">NRT</name>
</gene>
<keyword evidence="3" id="KW-1133">Transmembrane helix</keyword>
<dbReference type="AlphaFoldDB" id="W8C4D2"/>
<feature type="domain" description="Carboxylesterase type B" evidence="4">
    <location>
        <begin position="398"/>
        <end position="783"/>
    </location>
</feature>
<dbReference type="PROSITE" id="PS00941">
    <property type="entry name" value="CARBOXYLESTERASE_B_2"/>
    <property type="match status" value="1"/>
</dbReference>
<keyword evidence="3" id="KW-0812">Transmembrane</keyword>
<feature type="compositionally biased region" description="Basic and acidic residues" evidence="2">
    <location>
        <begin position="48"/>
        <end position="62"/>
    </location>
</feature>
<dbReference type="ESTHER" id="cerca-w8c4d2">
    <property type="family name" value="Neurotactin"/>
</dbReference>
<proteinExistence type="evidence at transcript level"/>
<dbReference type="EMBL" id="GAMC01002372">
    <property type="protein sequence ID" value="JAC04184.1"/>
    <property type="molecule type" value="mRNA"/>
</dbReference>
<dbReference type="KEGG" id="ccat:101449081"/>
<protein>
    <submittedName>
        <fullName evidence="5">Neurotactin</fullName>
    </submittedName>
</protein>
<keyword evidence="1" id="KW-0325">Glycoprotein</keyword>
<feature type="compositionally biased region" description="Basic and acidic residues" evidence="2">
    <location>
        <begin position="325"/>
        <end position="336"/>
    </location>
</feature>
<dbReference type="InterPro" id="IPR050309">
    <property type="entry name" value="Type-B_Carboxylest/Lipase"/>
</dbReference>
<dbReference type="InterPro" id="IPR029058">
    <property type="entry name" value="AB_hydrolase_fold"/>
</dbReference>
<dbReference type="PANTHER" id="PTHR11559">
    <property type="entry name" value="CARBOXYLESTERASE"/>
    <property type="match status" value="1"/>
</dbReference>
<evidence type="ECO:0000256" key="1">
    <source>
        <dbReference type="ARBA" id="ARBA00023180"/>
    </source>
</evidence>
<evidence type="ECO:0000259" key="4">
    <source>
        <dbReference type="Pfam" id="PF00135"/>
    </source>
</evidence>
<feature type="compositionally biased region" description="Basic and acidic residues" evidence="2">
    <location>
        <begin position="113"/>
        <end position="134"/>
    </location>
</feature>
<keyword evidence="3" id="KW-0472">Membrane</keyword>
<feature type="compositionally biased region" description="Low complexity" evidence="2">
    <location>
        <begin position="229"/>
        <end position="245"/>
    </location>
</feature>
<dbReference type="FunFam" id="3.40.50.1820:FF:000295">
    <property type="entry name" value="neurotactin"/>
    <property type="match status" value="1"/>
</dbReference>
<dbReference type="Pfam" id="PF00135">
    <property type="entry name" value="COesterase"/>
    <property type="match status" value="1"/>
</dbReference>
<sequence length="876" mass="95978">MGELEEKETGPSETTPQQEVVDEPKETDKMLDKKEDTEAVEQQTENAGVKDKNPSPNTEKKRAASSKPATPTSLGGKKSSIQSVEKLATNGVDDAQSVKANGGSGEEIIDIPESTKTEEGDEKKISTEDREVKPKKIPIGGLKLPGFFMKNKPKADGDGADGELLERENKDEMPAETVNGESKSSKKDEKPRSSFGERLRNFFVRKPTADKQQNKQTANGDADAKSEATAEAAAADGETNNTTNASDAPPQKRGLLNAIKLPIANMIPRKKTDDDVELGMGKAGLASMETLDDSLKDQDCVDKAPARNNGTEDPAKLKKATSSEIKQESPEDKATEEPEAPMSFADRLRSYRCSVDDGLIVLGILLFLALIAVIGYVLSLETLTSPPVREGRFIDAVTGCGMVEGLQEDGAFAFRGIPYALPPLGDQRWRPAQPIGGIDDCWNGTLKAHNVSNYCTQRLGNGTIVGDEDCLYLDIVTPHVRYNSPVPVIVLIGAETLTGPSPGVLRPSARYSRSHDVIFVRPNFRLGAFGFLALEALTKDAYPRTSGNYALSDIIAALKWIQLNIAHFGGDPKSVTLLGHRAGGTLVSALVTSNKVEGLYKNAWVSSSSAIFPGKPLEESEKRNAQFMTALDCSSISCLRNAATEQIWAATPDTWLHFPVDMPTTDENPSTRHEWLVLDGNILQRHPADAWKEEHTGKPKLVMGTTAHEAHTEQLRQRHANWTSEEIRAFIATSKIGALNLTDEAIRLYNATNYRSLVAMITDIRTICPLLTNARLQPTVPFYVVQQGEGENQLATVDTDVLAILGRYEPHTAEQRRFMSSMQQLFYYYISHGTVPQYDPSRRVLSIAQDPLPQSDHPNCNFWISHDIVPRYARVD</sequence>
<evidence type="ECO:0000256" key="2">
    <source>
        <dbReference type="SAM" id="MobiDB-lite"/>
    </source>
</evidence>
<organism evidence="5">
    <name type="scientific">Ceratitis capitata</name>
    <name type="common">Mediterranean fruit fly</name>
    <name type="synonym">Tephritis capitata</name>
    <dbReference type="NCBI Taxonomy" id="7213"/>
    <lineage>
        <taxon>Eukaryota</taxon>
        <taxon>Metazoa</taxon>
        <taxon>Ecdysozoa</taxon>
        <taxon>Arthropoda</taxon>
        <taxon>Hexapoda</taxon>
        <taxon>Insecta</taxon>
        <taxon>Pterygota</taxon>
        <taxon>Neoptera</taxon>
        <taxon>Endopterygota</taxon>
        <taxon>Diptera</taxon>
        <taxon>Brachycera</taxon>
        <taxon>Muscomorpha</taxon>
        <taxon>Tephritoidea</taxon>
        <taxon>Tephritidae</taxon>
        <taxon>Ceratitis</taxon>
        <taxon>Ceratitis</taxon>
    </lineage>
</organism>
<feature type="compositionally biased region" description="Basic and acidic residues" evidence="2">
    <location>
        <begin position="296"/>
        <end position="305"/>
    </location>
</feature>
<feature type="transmembrane region" description="Helical" evidence="3">
    <location>
        <begin position="359"/>
        <end position="378"/>
    </location>
</feature>
<dbReference type="Gene3D" id="3.40.50.1820">
    <property type="entry name" value="alpha/beta hydrolase"/>
    <property type="match status" value="1"/>
</dbReference>
<dbReference type="SUPFAM" id="SSF53474">
    <property type="entry name" value="alpha/beta-Hydrolases"/>
    <property type="match status" value="1"/>
</dbReference>
<evidence type="ECO:0000256" key="3">
    <source>
        <dbReference type="SAM" id="Phobius"/>
    </source>
</evidence>
<feature type="compositionally biased region" description="Basic and acidic residues" evidence="2">
    <location>
        <begin position="22"/>
        <end position="37"/>
    </location>
</feature>
<feature type="compositionally biased region" description="Polar residues" evidence="2">
    <location>
        <begin position="67"/>
        <end position="83"/>
    </location>
</feature>
<dbReference type="InterPro" id="IPR002018">
    <property type="entry name" value="CarbesteraseB"/>
</dbReference>
<feature type="compositionally biased region" description="Basic and acidic residues" evidence="2">
    <location>
        <begin position="164"/>
        <end position="173"/>
    </location>
</feature>
<dbReference type="GeneID" id="101449081"/>
<reference evidence="5" key="1">
    <citation type="submission" date="2013-07" db="EMBL/GenBank/DDBJ databases">
        <authorList>
            <person name="Geib S."/>
        </authorList>
    </citation>
    <scope>NUCLEOTIDE SEQUENCE</scope>
</reference>
<name>W8C4D2_CERCA</name>
<feature type="compositionally biased region" description="Basic and acidic residues" evidence="2">
    <location>
        <begin position="183"/>
        <end position="200"/>
    </location>
</feature>
<dbReference type="OrthoDB" id="408631at2759"/>
<dbReference type="CTD" id="39873"/>